<keyword evidence="1" id="KW-0479">Metal-binding</keyword>
<evidence type="ECO:0000256" key="2">
    <source>
        <dbReference type="SAM" id="MobiDB-lite"/>
    </source>
</evidence>
<dbReference type="EMBL" id="JXTC01000406">
    <property type="protein sequence ID" value="PON56648.1"/>
    <property type="molecule type" value="Genomic_DNA"/>
</dbReference>
<dbReference type="PROSITE" id="PS50158">
    <property type="entry name" value="ZF_CCHC"/>
    <property type="match status" value="1"/>
</dbReference>
<dbReference type="AlphaFoldDB" id="A0A2P5C6J2"/>
<dbReference type="InterPro" id="IPR025836">
    <property type="entry name" value="Zn_knuckle_CX2CX4HX4C"/>
</dbReference>
<feature type="domain" description="CCHC-type" evidence="3">
    <location>
        <begin position="182"/>
        <end position="197"/>
    </location>
</feature>
<dbReference type="InterPro" id="IPR040256">
    <property type="entry name" value="At4g02000-like"/>
</dbReference>
<accession>A0A2P5C6J2</accession>
<dbReference type="GO" id="GO:0003676">
    <property type="term" value="F:nucleic acid binding"/>
    <property type="evidence" value="ECO:0007669"/>
    <property type="project" value="InterPro"/>
</dbReference>
<keyword evidence="1" id="KW-0863">Zinc-finger</keyword>
<dbReference type="OrthoDB" id="1048572at2759"/>
<dbReference type="InParanoid" id="A0A2P5C6J2"/>
<dbReference type="STRING" id="63057.A0A2P5C6J2"/>
<protein>
    <submittedName>
        <fullName evidence="4">Zinc knuckle CX2CX4HX4C</fullName>
    </submittedName>
</protein>
<proteinExistence type="predicted"/>
<gene>
    <name evidence="4" type="ORF">TorRG33x02_295790</name>
</gene>
<sequence>MALDEVSRLCAKLNLDEDDGPIVRINREVYAGGRDRMDLCLVGKVLDNRTVNLEGLRRVLNLVWCILNPFTVEKMSAANVFLFTFTRSNDRQWVFTGGSWLFENQLISLIKPRGLGELNSFNFNLGSLLGVLEDFEIAGGNMRVRVRIDVTVPLSRGIRCLMEDLGKEVSILLRYEHLPDFCYFCGIIGHKARECSKCGDLVGGEDRAMWFRYGSWLRAYTPVVRNRYEYEINRPSPTAEGSIVLGEKMKQAPELSISSSSREHNYHGDEAPEVEEDMAAYGVDSVKQLQAAKVLEYNFMYSIEPIYVPSNRKFLTDEEREWVSRGAELILMSTDDGGGKNSASINGNDVGERDSTILPLVNAIDEDRVGSLDMQNEQARVDNISAAKVVTEGRVDLKRKSKVIQSEEGLGLSPKHSNFFQATSPSKTRKIKSPMKIVLNSETVGGKLGSKRKIFGDVKMEGMIEKKLRTNEEASPNVEMVESAEQTYQEL</sequence>
<evidence type="ECO:0000256" key="1">
    <source>
        <dbReference type="PROSITE-ProRule" id="PRU00047"/>
    </source>
</evidence>
<name>A0A2P5C6J2_TREOI</name>
<dbReference type="GO" id="GO:0008270">
    <property type="term" value="F:zinc ion binding"/>
    <property type="evidence" value="ECO:0007669"/>
    <property type="project" value="UniProtKB-KW"/>
</dbReference>
<feature type="region of interest" description="Disordered" evidence="2">
    <location>
        <begin position="470"/>
        <end position="491"/>
    </location>
</feature>
<evidence type="ECO:0000259" key="3">
    <source>
        <dbReference type="PROSITE" id="PS50158"/>
    </source>
</evidence>
<evidence type="ECO:0000313" key="5">
    <source>
        <dbReference type="Proteomes" id="UP000237000"/>
    </source>
</evidence>
<dbReference type="Pfam" id="PF14392">
    <property type="entry name" value="zf-CCHC_4"/>
    <property type="match status" value="1"/>
</dbReference>
<dbReference type="PANTHER" id="PTHR31286">
    <property type="entry name" value="GLYCINE-RICH CELL WALL STRUCTURAL PROTEIN 1.8-LIKE"/>
    <property type="match status" value="1"/>
</dbReference>
<dbReference type="PANTHER" id="PTHR31286:SF167">
    <property type="entry name" value="OS09G0268800 PROTEIN"/>
    <property type="match status" value="1"/>
</dbReference>
<dbReference type="InterPro" id="IPR025558">
    <property type="entry name" value="DUF4283"/>
</dbReference>
<dbReference type="Proteomes" id="UP000237000">
    <property type="component" value="Unassembled WGS sequence"/>
</dbReference>
<keyword evidence="1" id="KW-0862">Zinc</keyword>
<keyword evidence="5" id="KW-1185">Reference proteome</keyword>
<dbReference type="InterPro" id="IPR001878">
    <property type="entry name" value="Znf_CCHC"/>
</dbReference>
<organism evidence="4 5">
    <name type="scientific">Trema orientale</name>
    <name type="common">Charcoal tree</name>
    <name type="synonym">Celtis orientalis</name>
    <dbReference type="NCBI Taxonomy" id="63057"/>
    <lineage>
        <taxon>Eukaryota</taxon>
        <taxon>Viridiplantae</taxon>
        <taxon>Streptophyta</taxon>
        <taxon>Embryophyta</taxon>
        <taxon>Tracheophyta</taxon>
        <taxon>Spermatophyta</taxon>
        <taxon>Magnoliopsida</taxon>
        <taxon>eudicotyledons</taxon>
        <taxon>Gunneridae</taxon>
        <taxon>Pentapetalae</taxon>
        <taxon>rosids</taxon>
        <taxon>fabids</taxon>
        <taxon>Rosales</taxon>
        <taxon>Cannabaceae</taxon>
        <taxon>Trema</taxon>
    </lineage>
</organism>
<comment type="caution">
    <text evidence="4">The sequence shown here is derived from an EMBL/GenBank/DDBJ whole genome shotgun (WGS) entry which is preliminary data.</text>
</comment>
<evidence type="ECO:0000313" key="4">
    <source>
        <dbReference type="EMBL" id="PON56648.1"/>
    </source>
</evidence>
<dbReference type="Pfam" id="PF14111">
    <property type="entry name" value="DUF4283"/>
    <property type="match status" value="1"/>
</dbReference>
<reference evidence="5" key="1">
    <citation type="submission" date="2016-06" db="EMBL/GenBank/DDBJ databases">
        <title>Parallel loss of symbiosis genes in relatives of nitrogen-fixing non-legume Parasponia.</title>
        <authorList>
            <person name="Van Velzen R."/>
            <person name="Holmer R."/>
            <person name="Bu F."/>
            <person name="Rutten L."/>
            <person name="Van Zeijl A."/>
            <person name="Liu W."/>
            <person name="Santuari L."/>
            <person name="Cao Q."/>
            <person name="Sharma T."/>
            <person name="Shen D."/>
            <person name="Roswanjaya Y."/>
            <person name="Wardhani T."/>
            <person name="Kalhor M.S."/>
            <person name="Jansen J."/>
            <person name="Van den Hoogen J."/>
            <person name="Gungor B."/>
            <person name="Hartog M."/>
            <person name="Hontelez J."/>
            <person name="Verver J."/>
            <person name="Yang W.-C."/>
            <person name="Schijlen E."/>
            <person name="Repin R."/>
            <person name="Schilthuizen M."/>
            <person name="Schranz E."/>
            <person name="Heidstra R."/>
            <person name="Miyata K."/>
            <person name="Fedorova E."/>
            <person name="Kohlen W."/>
            <person name="Bisseling T."/>
            <person name="Smit S."/>
            <person name="Geurts R."/>
        </authorList>
    </citation>
    <scope>NUCLEOTIDE SEQUENCE [LARGE SCALE GENOMIC DNA]</scope>
    <source>
        <strain evidence="5">cv. RG33-2</strain>
    </source>
</reference>